<protein>
    <submittedName>
        <fullName evidence="1">Uncharacterized protein</fullName>
    </submittedName>
</protein>
<organism evidence="1 2">
    <name type="scientific">Aspergillus fijiensis CBS 313.89</name>
    <dbReference type="NCBI Taxonomy" id="1448319"/>
    <lineage>
        <taxon>Eukaryota</taxon>
        <taxon>Fungi</taxon>
        <taxon>Dikarya</taxon>
        <taxon>Ascomycota</taxon>
        <taxon>Pezizomycotina</taxon>
        <taxon>Eurotiomycetes</taxon>
        <taxon>Eurotiomycetidae</taxon>
        <taxon>Eurotiales</taxon>
        <taxon>Aspergillaceae</taxon>
        <taxon>Aspergillus</taxon>
    </lineage>
</organism>
<dbReference type="RefSeq" id="XP_040798560.1">
    <property type="nucleotide sequence ID" value="XM_040939589.1"/>
</dbReference>
<dbReference type="GeneID" id="63856922"/>
<name>A0A8G1VVJ5_9EURO</name>
<proteinExistence type="predicted"/>
<dbReference type="AlphaFoldDB" id="A0A8G1VVJ5"/>
<reference evidence="1 2" key="1">
    <citation type="submission" date="2018-02" db="EMBL/GenBank/DDBJ databases">
        <title>The genomes of Aspergillus section Nigri reveals drivers in fungal speciation.</title>
        <authorList>
            <consortium name="DOE Joint Genome Institute"/>
            <person name="Vesth T.C."/>
            <person name="Nybo J."/>
            <person name="Theobald S."/>
            <person name="Brandl J."/>
            <person name="Frisvad J.C."/>
            <person name="Nielsen K.F."/>
            <person name="Lyhne E.K."/>
            <person name="Kogle M.E."/>
            <person name="Kuo A."/>
            <person name="Riley R."/>
            <person name="Clum A."/>
            <person name="Nolan M."/>
            <person name="Lipzen A."/>
            <person name="Salamov A."/>
            <person name="Henrissat B."/>
            <person name="Wiebenga A."/>
            <person name="De vries R.P."/>
            <person name="Grigoriev I.V."/>
            <person name="Mortensen U.H."/>
            <person name="Andersen M.R."/>
            <person name="Baker S.E."/>
        </authorList>
    </citation>
    <scope>NUCLEOTIDE SEQUENCE [LARGE SCALE GENOMIC DNA]</scope>
    <source>
        <strain evidence="1 2">CBS 313.89</strain>
    </source>
</reference>
<evidence type="ECO:0000313" key="1">
    <source>
        <dbReference type="EMBL" id="RAK74550.1"/>
    </source>
</evidence>
<dbReference type="EMBL" id="KZ824667">
    <property type="protein sequence ID" value="RAK74550.1"/>
    <property type="molecule type" value="Genomic_DNA"/>
</dbReference>
<accession>A0A8G1VVJ5</accession>
<evidence type="ECO:0000313" key="2">
    <source>
        <dbReference type="Proteomes" id="UP000249789"/>
    </source>
</evidence>
<sequence length="110" mass="12687">MSVLSATCRIRGCRGETAILIPKLMLYKFLALSVTLHRSRLLNSAFRRWERPGHRWQRPVKFAQMGLLILVNHSRIILFAVPSYTEDLSAWFITRHTGTIDSFEPFVDVG</sequence>
<gene>
    <name evidence="1" type="ORF">BO72DRAFT_200006</name>
</gene>
<dbReference type="Proteomes" id="UP000249789">
    <property type="component" value="Unassembled WGS sequence"/>
</dbReference>
<dbReference type="VEuPathDB" id="FungiDB:BO72DRAFT_200006"/>
<keyword evidence="2" id="KW-1185">Reference proteome</keyword>